<reference evidence="2 3" key="1">
    <citation type="submission" date="2020-09" db="EMBL/GenBank/DDBJ databases">
        <title>De no assembly of potato wild relative species, Solanum commersonii.</title>
        <authorList>
            <person name="Cho K."/>
        </authorList>
    </citation>
    <scope>NUCLEOTIDE SEQUENCE [LARGE SCALE GENOMIC DNA]</scope>
    <source>
        <strain evidence="2">LZ3.2</strain>
        <tissue evidence="2">Leaf</tissue>
    </source>
</reference>
<evidence type="ECO:0000256" key="1">
    <source>
        <dbReference type="SAM" id="MobiDB-lite"/>
    </source>
</evidence>
<dbReference type="Proteomes" id="UP000824120">
    <property type="component" value="Chromosome 7"/>
</dbReference>
<evidence type="ECO:0000313" key="3">
    <source>
        <dbReference type="Proteomes" id="UP000824120"/>
    </source>
</evidence>
<organism evidence="2 3">
    <name type="scientific">Solanum commersonii</name>
    <name type="common">Commerson's wild potato</name>
    <name type="synonym">Commerson's nightshade</name>
    <dbReference type="NCBI Taxonomy" id="4109"/>
    <lineage>
        <taxon>Eukaryota</taxon>
        <taxon>Viridiplantae</taxon>
        <taxon>Streptophyta</taxon>
        <taxon>Embryophyta</taxon>
        <taxon>Tracheophyta</taxon>
        <taxon>Spermatophyta</taxon>
        <taxon>Magnoliopsida</taxon>
        <taxon>eudicotyledons</taxon>
        <taxon>Gunneridae</taxon>
        <taxon>Pentapetalae</taxon>
        <taxon>asterids</taxon>
        <taxon>lamiids</taxon>
        <taxon>Solanales</taxon>
        <taxon>Solanaceae</taxon>
        <taxon>Solanoideae</taxon>
        <taxon>Solaneae</taxon>
        <taxon>Solanum</taxon>
    </lineage>
</organism>
<protein>
    <submittedName>
        <fullName evidence="2">Uncharacterized protein</fullName>
    </submittedName>
</protein>
<evidence type="ECO:0000313" key="2">
    <source>
        <dbReference type="EMBL" id="KAG5596790.1"/>
    </source>
</evidence>
<dbReference type="AlphaFoldDB" id="A0A9J5YCS2"/>
<name>A0A9J5YCS2_SOLCO</name>
<proteinExistence type="predicted"/>
<feature type="region of interest" description="Disordered" evidence="1">
    <location>
        <begin position="26"/>
        <end position="53"/>
    </location>
</feature>
<keyword evidence="3" id="KW-1185">Reference proteome</keyword>
<gene>
    <name evidence="2" type="ORF">H5410_038022</name>
</gene>
<sequence length="100" mass="11138">MQNPAKNQPTPFYFLSNVNKEDPDAAVQNVKAAAVERQNSRKSKGLPSPNRSSPAYHPDFVGFELNSCANKQFFGRRLCSSVSVHCPKRLLPFVHHIASI</sequence>
<comment type="caution">
    <text evidence="2">The sequence shown here is derived from an EMBL/GenBank/DDBJ whole genome shotgun (WGS) entry which is preliminary data.</text>
</comment>
<dbReference type="EMBL" id="JACXVP010000007">
    <property type="protein sequence ID" value="KAG5596790.1"/>
    <property type="molecule type" value="Genomic_DNA"/>
</dbReference>
<accession>A0A9J5YCS2</accession>